<dbReference type="PRINTS" id="PR01837">
    <property type="entry name" value="MGTCSAPBPROT"/>
</dbReference>
<keyword evidence="6 9" id="KW-1133">Transmembrane helix</keyword>
<feature type="transmembrane region" description="Helical" evidence="9">
    <location>
        <begin position="30"/>
        <end position="49"/>
    </location>
</feature>
<comment type="caution">
    <text evidence="12">The sequence shown here is derived from an EMBL/GenBank/DDBJ whole genome shotgun (WGS) entry which is preliminary data.</text>
</comment>
<keyword evidence="7 9" id="KW-0472">Membrane</keyword>
<evidence type="ECO:0000256" key="6">
    <source>
        <dbReference type="ARBA" id="ARBA00022989"/>
    </source>
</evidence>
<feature type="domain" description="MgtC-like C-terminal" evidence="11">
    <location>
        <begin position="173"/>
        <end position="250"/>
    </location>
</feature>
<evidence type="ECO:0000256" key="8">
    <source>
        <dbReference type="ARBA" id="ARBA00025369"/>
    </source>
</evidence>
<dbReference type="Gene3D" id="3.30.70.260">
    <property type="match status" value="1"/>
</dbReference>
<feature type="domain" description="MgtC/SapB/SrpB/YhiD N-terminal" evidence="10">
    <location>
        <begin position="37"/>
        <end position="155"/>
    </location>
</feature>
<keyword evidence="4" id="KW-1003">Cell membrane</keyword>
<evidence type="ECO:0000256" key="2">
    <source>
        <dbReference type="ARBA" id="ARBA00009298"/>
    </source>
</evidence>
<evidence type="ECO:0000256" key="7">
    <source>
        <dbReference type="ARBA" id="ARBA00023136"/>
    </source>
</evidence>
<protein>
    <recommendedName>
        <fullName evidence="3 9">Protein MgtC</fullName>
    </recommendedName>
</protein>
<evidence type="ECO:0000256" key="9">
    <source>
        <dbReference type="RuleBase" id="RU365041"/>
    </source>
</evidence>
<evidence type="ECO:0000259" key="11">
    <source>
        <dbReference type="Pfam" id="PF21770"/>
    </source>
</evidence>
<dbReference type="EMBL" id="JAUSVR010000002">
    <property type="protein sequence ID" value="MDQ0510189.1"/>
    <property type="molecule type" value="Genomic_DNA"/>
</dbReference>
<evidence type="ECO:0000313" key="13">
    <source>
        <dbReference type="Proteomes" id="UP001235094"/>
    </source>
</evidence>
<dbReference type="Pfam" id="PF02308">
    <property type="entry name" value="MgtC"/>
    <property type="match status" value="1"/>
</dbReference>
<dbReference type="InterPro" id="IPR049177">
    <property type="entry name" value="MgtC_SapB_SrpB_YhiD_N"/>
</dbReference>
<dbReference type="Proteomes" id="UP001235094">
    <property type="component" value="Unassembled WGS sequence"/>
</dbReference>
<keyword evidence="9" id="KW-0997">Cell inner membrane</keyword>
<comment type="similarity">
    <text evidence="2 9">Belongs to the MgtC/SapB family.</text>
</comment>
<reference evidence="12 13" key="1">
    <citation type="submission" date="2023-07" db="EMBL/GenBank/DDBJ databases">
        <title>Genomic Encyclopedia of Type Strains, Phase IV (KMG-IV): sequencing the most valuable type-strain genomes for metagenomic binning, comparative biology and taxonomic classification.</title>
        <authorList>
            <person name="Goeker M."/>
        </authorList>
    </citation>
    <scope>NUCLEOTIDE SEQUENCE [LARGE SCALE GENOMIC DNA]</scope>
    <source>
        <strain evidence="12 13">DSM 15561</strain>
    </source>
</reference>
<keyword evidence="13" id="KW-1185">Reference proteome</keyword>
<dbReference type="InterPro" id="IPR048640">
    <property type="entry name" value="MgtC-like_C"/>
</dbReference>
<feature type="transmembrane region" description="Helical" evidence="9">
    <location>
        <begin position="111"/>
        <end position="130"/>
    </location>
</feature>
<feature type="transmembrane region" description="Helical" evidence="9">
    <location>
        <begin position="61"/>
        <end position="80"/>
    </location>
</feature>
<evidence type="ECO:0000256" key="5">
    <source>
        <dbReference type="ARBA" id="ARBA00022692"/>
    </source>
</evidence>
<accession>A0ABU0LNA5</accession>
<evidence type="ECO:0000256" key="1">
    <source>
        <dbReference type="ARBA" id="ARBA00004651"/>
    </source>
</evidence>
<comment type="function">
    <text evidence="8">Virulence factor required for growth in low Mg(2+) medium and for intramacrophage survival. May be involved in regulating membrane potential by activating Na(+)/K(+)-ATPase.</text>
</comment>
<dbReference type="Pfam" id="PF21770">
    <property type="entry name" value="MgtC_SapB_C"/>
    <property type="match status" value="1"/>
</dbReference>
<dbReference type="RefSeq" id="WP_306888935.1">
    <property type="nucleotide sequence ID" value="NZ_JAUSVR010000002.1"/>
</dbReference>
<evidence type="ECO:0000313" key="12">
    <source>
        <dbReference type="EMBL" id="MDQ0510189.1"/>
    </source>
</evidence>
<feature type="transmembrane region" description="Helical" evidence="9">
    <location>
        <begin position="136"/>
        <end position="156"/>
    </location>
</feature>
<dbReference type="PANTHER" id="PTHR33778:SF3">
    <property type="entry name" value="PROTEIN MGTC"/>
    <property type="match status" value="1"/>
</dbReference>
<comment type="subcellular location">
    <subcellularLocation>
        <location evidence="9">Cell inner membrane</location>
        <topology evidence="9">Multi-pass membrane protein</topology>
    </subcellularLocation>
    <subcellularLocation>
        <location evidence="1">Cell membrane</location>
        <topology evidence="1">Multi-pass membrane protein</topology>
    </subcellularLocation>
</comment>
<sequence>MFSLAIPSLAIPSLAIPSLASPALAIGHDGLSIAPSLLLAVALGALVGLERQFRQRFVGLTTHALVALGAAAFSSLALLIGDGPELRMGAQIVTGIGFLGAGLIMRDGLSVRGLSSAATVWATGAIGTLAGYGQPIAAIETAGLVIAINLVLPRLGGMLERFAPQREEVERFYVIELKCAAQDEADIRARLLAAMQVHELRLHALESHALAASGSVEVEAIVYCAREEDELVERLVGELSASPQIFAAKWTSTAPPE</sequence>
<gene>
    <name evidence="12" type="ORF">QOZ99_001070</name>
</gene>
<organism evidence="12 13">
    <name type="scientific">Ancylobacter amanitiformis</name>
    <dbReference type="NCBI Taxonomy" id="217069"/>
    <lineage>
        <taxon>Bacteria</taxon>
        <taxon>Pseudomonadati</taxon>
        <taxon>Pseudomonadota</taxon>
        <taxon>Alphaproteobacteria</taxon>
        <taxon>Hyphomicrobiales</taxon>
        <taxon>Xanthobacteraceae</taxon>
        <taxon>Ancylobacter</taxon>
    </lineage>
</organism>
<keyword evidence="5 9" id="KW-0812">Transmembrane</keyword>
<proteinExistence type="inferred from homology"/>
<evidence type="ECO:0000256" key="3">
    <source>
        <dbReference type="ARBA" id="ARBA00013833"/>
    </source>
</evidence>
<dbReference type="InterPro" id="IPR003416">
    <property type="entry name" value="MgtC/SapB/SrpB/YhiD_fam"/>
</dbReference>
<feature type="transmembrane region" description="Helical" evidence="9">
    <location>
        <begin position="86"/>
        <end position="104"/>
    </location>
</feature>
<dbReference type="PANTHER" id="PTHR33778">
    <property type="entry name" value="PROTEIN MGTC"/>
    <property type="match status" value="1"/>
</dbReference>
<name>A0ABU0LNA5_9HYPH</name>
<evidence type="ECO:0000256" key="4">
    <source>
        <dbReference type="ARBA" id="ARBA00022475"/>
    </source>
</evidence>
<evidence type="ECO:0000259" key="10">
    <source>
        <dbReference type="Pfam" id="PF02308"/>
    </source>
</evidence>